<feature type="transmembrane region" description="Helical" evidence="11">
    <location>
        <begin position="155"/>
        <end position="177"/>
    </location>
</feature>
<keyword evidence="6" id="KW-0931">ER-Golgi transport</keyword>
<keyword evidence="8 11" id="KW-1133">Transmembrane helix</keyword>
<dbReference type="GO" id="GO:0016192">
    <property type="term" value="P:vesicle-mediated transport"/>
    <property type="evidence" value="ECO:0007669"/>
    <property type="project" value="UniProtKB-KW"/>
</dbReference>
<gene>
    <name evidence="12" type="ORF">TRSC58_00661</name>
</gene>
<reference evidence="12 13" key="1">
    <citation type="submission" date="2013-07" db="EMBL/GenBank/DDBJ databases">
        <authorList>
            <person name="Stoco P.H."/>
            <person name="Wagner G."/>
            <person name="Gerber A."/>
            <person name="Zaha A."/>
            <person name="Thompson C."/>
            <person name="Bartholomeu D.C."/>
            <person name="Luckemeyer D.D."/>
            <person name="Bahia D."/>
            <person name="Loreto E."/>
            <person name="Prestes E.B."/>
            <person name="Lima F.M."/>
            <person name="Rodrigues-Luiz G."/>
            <person name="Vallejo G.A."/>
            <person name="Filho J.F."/>
            <person name="Monteiro K.M."/>
            <person name="Tyler K.M."/>
            <person name="de Almeida L.G."/>
            <person name="Ortiz M.F."/>
            <person name="Siervo M.A."/>
            <person name="de Moraes M.H."/>
            <person name="Cunha O.L."/>
            <person name="Mendonca-Neto R."/>
            <person name="Silva R."/>
            <person name="Teixeira S.M."/>
            <person name="Murta S.M."/>
            <person name="Sincero T.C."/>
            <person name="Mendes T.A."/>
            <person name="Urmenyi T.P."/>
            <person name="Silva V.G."/>
            <person name="da Rocha W.D."/>
            <person name="Andersson B."/>
            <person name="Romanha A.J."/>
            <person name="Steindel M."/>
            <person name="de Vasconcelos A.T."/>
            <person name="Grisard E.C."/>
        </authorList>
    </citation>
    <scope>NUCLEOTIDE SEQUENCE [LARGE SCALE GENOMIC DNA]</scope>
    <source>
        <strain evidence="12 13">SC58</strain>
    </source>
</reference>
<evidence type="ECO:0000256" key="3">
    <source>
        <dbReference type="ARBA" id="ARBA00022448"/>
    </source>
</evidence>
<evidence type="ECO:0000256" key="6">
    <source>
        <dbReference type="ARBA" id="ARBA00022892"/>
    </source>
</evidence>
<keyword evidence="13" id="KW-1185">Reference proteome</keyword>
<evidence type="ECO:0000256" key="9">
    <source>
        <dbReference type="ARBA" id="ARBA00023136"/>
    </source>
</evidence>
<evidence type="ECO:0000256" key="5">
    <source>
        <dbReference type="ARBA" id="ARBA00022824"/>
    </source>
</evidence>
<feature type="transmembrane region" description="Helical" evidence="11">
    <location>
        <begin position="183"/>
        <end position="204"/>
    </location>
</feature>
<evidence type="ECO:0000256" key="10">
    <source>
        <dbReference type="ARBA" id="ARBA00023170"/>
    </source>
</evidence>
<dbReference type="PRINTS" id="PR00660">
    <property type="entry name" value="ERLUMENR"/>
</dbReference>
<dbReference type="PROSITE" id="PS00951">
    <property type="entry name" value="ER_LUMEN_RECEPTOR_1"/>
    <property type="match status" value="1"/>
</dbReference>
<dbReference type="GO" id="GO:0046923">
    <property type="term" value="F:ER retention sequence binding"/>
    <property type="evidence" value="ECO:0007669"/>
    <property type="project" value="InterPro"/>
</dbReference>
<evidence type="ECO:0000256" key="8">
    <source>
        <dbReference type="ARBA" id="ARBA00022989"/>
    </source>
</evidence>
<dbReference type="PROSITE" id="PS00952">
    <property type="entry name" value="ER_LUMEN_RECEPTOR_2"/>
    <property type="match status" value="1"/>
</dbReference>
<keyword evidence="5 11" id="KW-0256">Endoplasmic reticulum</keyword>
<keyword evidence="3 11" id="KW-0813">Transport</keyword>
<dbReference type="GO" id="GO:0015031">
    <property type="term" value="P:protein transport"/>
    <property type="evidence" value="ECO:0007669"/>
    <property type="project" value="UniProtKB-KW"/>
</dbReference>
<comment type="caution">
    <text evidence="11">Lacks conserved residue(s) required for the propagation of feature annotation.</text>
</comment>
<dbReference type="OrthoDB" id="7694678at2759"/>
<dbReference type="VEuPathDB" id="TriTrypDB:TRSC58_00661"/>
<dbReference type="GO" id="GO:0005789">
    <property type="term" value="C:endoplasmic reticulum membrane"/>
    <property type="evidence" value="ECO:0007669"/>
    <property type="project" value="UniProtKB-SubCell"/>
</dbReference>
<dbReference type="PANTHER" id="PTHR10585">
    <property type="entry name" value="ER LUMEN PROTEIN RETAINING RECEPTOR"/>
    <property type="match status" value="1"/>
</dbReference>
<dbReference type="AlphaFoldDB" id="A0A061J9P2"/>
<dbReference type="InterPro" id="IPR000133">
    <property type="entry name" value="ER_ret_rcpt"/>
</dbReference>
<keyword evidence="7 11" id="KW-0653">Protein transport</keyword>
<comment type="subcellular location">
    <subcellularLocation>
        <location evidence="1 11">Endoplasmic reticulum membrane</location>
        <topology evidence="1 11">Multi-pass membrane protein</topology>
    </subcellularLocation>
</comment>
<dbReference type="Pfam" id="PF00810">
    <property type="entry name" value="ER_lumen_recept"/>
    <property type="match status" value="1"/>
</dbReference>
<dbReference type="Proteomes" id="UP000031737">
    <property type="component" value="Unassembled WGS sequence"/>
</dbReference>
<evidence type="ECO:0000256" key="11">
    <source>
        <dbReference type="RuleBase" id="RU000634"/>
    </source>
</evidence>
<evidence type="ECO:0000256" key="4">
    <source>
        <dbReference type="ARBA" id="ARBA00022692"/>
    </source>
</evidence>
<protein>
    <recommendedName>
        <fullName evidence="11">ER lumen protein-retaining receptor</fullName>
    </recommendedName>
</protein>
<name>A0A061J9P2_TRYRA</name>
<evidence type="ECO:0000313" key="13">
    <source>
        <dbReference type="Proteomes" id="UP000031737"/>
    </source>
</evidence>
<sequence length="219" mass="26065">MNVLRTTGDLLHLLAIIILLAKMLRQRSAAGLSLKTQFLFALVFTTRYLDLFTSFLSLYNTLMKIFFLATSWHICHLMRNKSPWKATYDHENDTFRIRYLIIPCVVFALLFHGEPREGWIMDVLWAFSQYLEAVAILPQIFLLEYTERYEALTSHYLAAMGAYRFFYLIHWIYRYLVFHRVNVVSVCAGVLQTVLYVDFFYHYITQVVRRAKQRYDLAR</sequence>
<proteinExistence type="inferred from homology"/>
<comment type="caution">
    <text evidence="12">The sequence shown here is derived from an EMBL/GenBank/DDBJ whole genome shotgun (WGS) entry which is preliminary data.</text>
</comment>
<comment type="similarity">
    <text evidence="2 11">Belongs to the ERD2 family.</text>
</comment>
<feature type="transmembrane region" description="Helical" evidence="11">
    <location>
        <begin position="53"/>
        <end position="74"/>
    </location>
</feature>
<keyword evidence="9 11" id="KW-0472">Membrane</keyword>
<accession>A0A061J9P2</accession>
<evidence type="ECO:0000256" key="2">
    <source>
        <dbReference type="ARBA" id="ARBA00010120"/>
    </source>
</evidence>
<dbReference type="EMBL" id="AUPL01000661">
    <property type="protein sequence ID" value="ESL11584.1"/>
    <property type="molecule type" value="Genomic_DNA"/>
</dbReference>
<evidence type="ECO:0000256" key="1">
    <source>
        <dbReference type="ARBA" id="ARBA00004477"/>
    </source>
</evidence>
<organism evidence="12 13">
    <name type="scientific">Trypanosoma rangeli SC58</name>
    <dbReference type="NCBI Taxonomy" id="429131"/>
    <lineage>
        <taxon>Eukaryota</taxon>
        <taxon>Discoba</taxon>
        <taxon>Euglenozoa</taxon>
        <taxon>Kinetoplastea</taxon>
        <taxon>Metakinetoplastina</taxon>
        <taxon>Trypanosomatida</taxon>
        <taxon>Trypanosomatidae</taxon>
        <taxon>Trypanosoma</taxon>
        <taxon>Herpetosoma</taxon>
    </lineage>
</organism>
<dbReference type="GO" id="GO:0006621">
    <property type="term" value="P:protein retention in ER lumen"/>
    <property type="evidence" value="ECO:0007669"/>
    <property type="project" value="InterPro"/>
</dbReference>
<evidence type="ECO:0000256" key="7">
    <source>
        <dbReference type="ARBA" id="ARBA00022927"/>
    </source>
</evidence>
<feature type="transmembrane region" description="Helical" evidence="11">
    <location>
        <begin position="123"/>
        <end position="143"/>
    </location>
</feature>
<keyword evidence="10 11" id="KW-0675">Receptor</keyword>
<evidence type="ECO:0000313" key="12">
    <source>
        <dbReference type="EMBL" id="ESL11584.1"/>
    </source>
</evidence>
<keyword evidence="4 11" id="KW-0812">Transmembrane</keyword>
<feature type="transmembrane region" description="Helical" evidence="11">
    <location>
        <begin position="95"/>
        <end position="111"/>
    </location>
</feature>